<gene>
    <name evidence="3" type="ORF">PX653_09660</name>
</gene>
<sequence length="136" mass="14798">MRLRPCILALVSSLLAASAWAQTPPMAPDIGARFEAPTDAADYVKRVVMIPMRDGIKLHTIIVVPKGAQGAPMLLTRTPYNAAGRTGRHQSPRMLATLPQGDETVVRAGYIRVFQDVRGKFGSEGDYVMTRPLRGP</sequence>
<evidence type="ECO:0000256" key="1">
    <source>
        <dbReference type="SAM" id="SignalP"/>
    </source>
</evidence>
<keyword evidence="4" id="KW-1185">Reference proteome</keyword>
<dbReference type="Gene3D" id="3.40.50.1820">
    <property type="entry name" value="alpha/beta hydrolase"/>
    <property type="match status" value="1"/>
</dbReference>
<organism evidence="3 4">
    <name type="scientific">Pseudoduganella chitinolytica</name>
    <dbReference type="NCBI Taxonomy" id="34070"/>
    <lineage>
        <taxon>Bacteria</taxon>
        <taxon>Pseudomonadati</taxon>
        <taxon>Pseudomonadota</taxon>
        <taxon>Betaproteobacteria</taxon>
        <taxon>Burkholderiales</taxon>
        <taxon>Oxalobacteraceae</taxon>
        <taxon>Telluria group</taxon>
        <taxon>Pseudoduganella</taxon>
    </lineage>
</organism>
<dbReference type="InterPro" id="IPR029058">
    <property type="entry name" value="AB_hydrolase_fold"/>
</dbReference>
<feature type="domain" description="Xaa-Pro dipeptidyl-peptidase-like" evidence="2">
    <location>
        <begin position="54"/>
        <end position="130"/>
    </location>
</feature>
<evidence type="ECO:0000259" key="2">
    <source>
        <dbReference type="Pfam" id="PF02129"/>
    </source>
</evidence>
<dbReference type="GO" id="GO:0016787">
    <property type="term" value="F:hydrolase activity"/>
    <property type="evidence" value="ECO:0007669"/>
    <property type="project" value="UniProtKB-KW"/>
</dbReference>
<accession>A0ABY8BH52</accession>
<keyword evidence="3" id="KW-0378">Hydrolase</keyword>
<keyword evidence="1" id="KW-0732">Signal</keyword>
<feature type="signal peptide" evidence="1">
    <location>
        <begin position="1"/>
        <end position="21"/>
    </location>
</feature>
<evidence type="ECO:0000313" key="4">
    <source>
        <dbReference type="Proteomes" id="UP001216510"/>
    </source>
</evidence>
<dbReference type="Proteomes" id="UP001216510">
    <property type="component" value="Chromosome"/>
</dbReference>
<feature type="chain" id="PRO_5046722952" evidence="1">
    <location>
        <begin position="22"/>
        <end position="136"/>
    </location>
</feature>
<dbReference type="EMBL" id="CP119083">
    <property type="protein sequence ID" value="WEF35006.1"/>
    <property type="molecule type" value="Genomic_DNA"/>
</dbReference>
<proteinExistence type="predicted"/>
<evidence type="ECO:0000313" key="3">
    <source>
        <dbReference type="EMBL" id="WEF35006.1"/>
    </source>
</evidence>
<dbReference type="SUPFAM" id="SSF53474">
    <property type="entry name" value="alpha/beta-Hydrolases"/>
    <property type="match status" value="1"/>
</dbReference>
<dbReference type="Pfam" id="PF02129">
    <property type="entry name" value="Peptidase_S15"/>
    <property type="match status" value="1"/>
</dbReference>
<reference evidence="3 4" key="1">
    <citation type="submission" date="2023-02" db="EMBL/GenBank/DDBJ databases">
        <title>Gemone sequence of Telluria chitinolytica ACM 3522T.</title>
        <authorList>
            <person name="Frediansyah A."/>
            <person name="Miess H."/>
            <person name="Gross H."/>
        </authorList>
    </citation>
    <scope>NUCLEOTIDE SEQUENCE [LARGE SCALE GENOMIC DNA]</scope>
    <source>
        <strain evidence="3 4">ACM 3522</strain>
    </source>
</reference>
<dbReference type="InterPro" id="IPR000383">
    <property type="entry name" value="Xaa-Pro-like_dom"/>
</dbReference>
<name>A0ABY8BH52_9BURK</name>
<protein>
    <submittedName>
        <fullName evidence="3">CocE/NonD family hydrolase</fullName>
    </submittedName>
</protein>
<dbReference type="RefSeq" id="WP_277417676.1">
    <property type="nucleotide sequence ID" value="NZ_CP119083.1"/>
</dbReference>